<keyword evidence="7" id="KW-1185">Reference proteome</keyword>
<dbReference type="GO" id="GO:0016559">
    <property type="term" value="P:peroxisome fission"/>
    <property type="evidence" value="ECO:0007669"/>
    <property type="project" value="InterPro"/>
</dbReference>
<gene>
    <name evidence="6" type="ORF">PCANC_21742</name>
</gene>
<dbReference type="GO" id="GO:0005778">
    <property type="term" value="C:peroxisomal membrane"/>
    <property type="evidence" value="ECO:0007669"/>
    <property type="project" value="UniProtKB-SubCell"/>
</dbReference>
<protein>
    <recommendedName>
        <fullName evidence="8">Peroxisomal membrane protein PEX11</fullName>
    </recommendedName>
</protein>
<keyword evidence="2" id="KW-0472">Membrane</keyword>
<comment type="caution">
    <text evidence="6">The sequence shown here is derived from an EMBL/GenBank/DDBJ whole genome shotgun (WGS) entry which is preliminary data.</text>
</comment>
<comment type="subcellular location">
    <subcellularLocation>
        <location evidence="4">Peroxisome membrane</location>
    </subcellularLocation>
</comment>
<evidence type="ECO:0000256" key="2">
    <source>
        <dbReference type="ARBA" id="ARBA00023136"/>
    </source>
</evidence>
<name>A0A2N5SKF1_9BASI</name>
<keyword evidence="1" id="KW-0962">Peroxisome biogenesis</keyword>
<evidence type="ECO:0008006" key="8">
    <source>
        <dbReference type="Google" id="ProtNLM"/>
    </source>
</evidence>
<organism evidence="6 7">
    <name type="scientific">Puccinia coronata f. sp. avenae</name>
    <dbReference type="NCBI Taxonomy" id="200324"/>
    <lineage>
        <taxon>Eukaryota</taxon>
        <taxon>Fungi</taxon>
        <taxon>Dikarya</taxon>
        <taxon>Basidiomycota</taxon>
        <taxon>Pucciniomycotina</taxon>
        <taxon>Pucciniomycetes</taxon>
        <taxon>Pucciniales</taxon>
        <taxon>Pucciniaceae</taxon>
        <taxon>Puccinia</taxon>
    </lineage>
</organism>
<evidence type="ECO:0000256" key="4">
    <source>
        <dbReference type="ARBA" id="ARBA00046271"/>
    </source>
</evidence>
<evidence type="ECO:0000313" key="7">
    <source>
        <dbReference type="Proteomes" id="UP000235388"/>
    </source>
</evidence>
<dbReference type="STRING" id="200324.A0A2N5SKF1"/>
<evidence type="ECO:0000313" key="6">
    <source>
        <dbReference type="EMBL" id="PLW13717.1"/>
    </source>
</evidence>
<dbReference type="Proteomes" id="UP000235388">
    <property type="component" value="Unassembled WGS sequence"/>
</dbReference>
<dbReference type="PANTHER" id="PTHR12652:SF25">
    <property type="entry name" value="MICROBODY (PEROXISOME) PROLIFERATION PROTEIN PEROXIN 11C (EUROFUNG)"/>
    <property type="match status" value="1"/>
</dbReference>
<evidence type="ECO:0000256" key="1">
    <source>
        <dbReference type="ARBA" id="ARBA00022593"/>
    </source>
</evidence>
<dbReference type="InterPro" id="IPR008733">
    <property type="entry name" value="PEX11"/>
</dbReference>
<dbReference type="EMBL" id="PGCJ01000941">
    <property type="protein sequence ID" value="PLW13717.1"/>
    <property type="molecule type" value="Genomic_DNA"/>
</dbReference>
<dbReference type="PANTHER" id="PTHR12652">
    <property type="entry name" value="PEROXISOMAL BIOGENESIS FACTOR 11"/>
    <property type="match status" value="1"/>
</dbReference>
<sequence>MASLGSVILREGFRMLYYHYRHRRARRPIVKPVTKLKIFLEPTDDYCPMAKQNFQAKMDHLIRLLSTTSGTDKSFMLVQYSAILLRQLVSRSKNGTANKTLAARLAALSKLLSDARTTYRLWDLISIIQWLRSLNTLPPSGSRPVQIERLQVITMLIYYPLEHLYFLASKGVLPLSPRLINKAAIYSCRAWAAYTFLHFYHLWEELKLLEHERSQLHAFHAGSEKPSSGSSGSPRKPASSAMTRSLQELDERRAALFNGLIVNLAYTPLTLHWSLSKGLYKSDTITGICGLVAAVGQLRAGWKASAVTG</sequence>
<dbReference type="OrthoDB" id="10005898at2759"/>
<reference evidence="6 7" key="1">
    <citation type="submission" date="2017-11" db="EMBL/GenBank/DDBJ databases">
        <title>De novo assembly and phasing of dikaryotic genomes from two isolates of Puccinia coronata f. sp. avenae, the causal agent of oat crown rust.</title>
        <authorList>
            <person name="Miller M.E."/>
            <person name="Zhang Y."/>
            <person name="Omidvar V."/>
            <person name="Sperschneider J."/>
            <person name="Schwessinger B."/>
            <person name="Raley C."/>
            <person name="Palmer J.M."/>
            <person name="Garnica D."/>
            <person name="Upadhyaya N."/>
            <person name="Rathjen J."/>
            <person name="Taylor J.M."/>
            <person name="Park R.F."/>
            <person name="Dodds P.N."/>
            <person name="Hirsch C.D."/>
            <person name="Kianian S.F."/>
            <person name="Figueroa M."/>
        </authorList>
    </citation>
    <scope>NUCLEOTIDE SEQUENCE [LARGE SCALE GENOMIC DNA]</scope>
    <source>
        <strain evidence="6">12NC29</strain>
    </source>
</reference>
<keyword evidence="3" id="KW-0576">Peroxisome</keyword>
<evidence type="ECO:0000256" key="5">
    <source>
        <dbReference type="SAM" id="MobiDB-lite"/>
    </source>
</evidence>
<evidence type="ECO:0000256" key="3">
    <source>
        <dbReference type="ARBA" id="ARBA00023140"/>
    </source>
</evidence>
<feature type="region of interest" description="Disordered" evidence="5">
    <location>
        <begin position="220"/>
        <end position="243"/>
    </location>
</feature>
<dbReference type="AlphaFoldDB" id="A0A2N5SKF1"/>
<accession>A0A2N5SKF1</accession>
<feature type="compositionally biased region" description="Low complexity" evidence="5">
    <location>
        <begin position="224"/>
        <end position="241"/>
    </location>
</feature>
<dbReference type="Pfam" id="PF05648">
    <property type="entry name" value="PEX11"/>
    <property type="match status" value="1"/>
</dbReference>
<proteinExistence type="predicted"/>